<dbReference type="Pfam" id="PF14111">
    <property type="entry name" value="DUF4283"/>
    <property type="match status" value="1"/>
</dbReference>
<evidence type="ECO:0000313" key="3">
    <source>
        <dbReference type="Proteomes" id="UP000250321"/>
    </source>
</evidence>
<dbReference type="Proteomes" id="UP000250321">
    <property type="component" value="Unassembled WGS sequence"/>
</dbReference>
<dbReference type="EMBL" id="PJQY01000216">
    <property type="protein sequence ID" value="PQQ15843.1"/>
    <property type="molecule type" value="Genomic_DNA"/>
</dbReference>
<accession>A0A314ZBK8</accession>
<feature type="domain" description="DUF4283" evidence="1">
    <location>
        <begin position="20"/>
        <end position="91"/>
    </location>
</feature>
<evidence type="ECO:0000259" key="1">
    <source>
        <dbReference type="Pfam" id="PF14111"/>
    </source>
</evidence>
<gene>
    <name evidence="2" type="ORF">Pyn_19026</name>
</gene>
<protein>
    <recommendedName>
        <fullName evidence="1">DUF4283 domain-containing protein</fullName>
    </recommendedName>
</protein>
<reference evidence="2 3" key="1">
    <citation type="submission" date="2018-02" db="EMBL/GenBank/DDBJ databases">
        <title>Draft genome of wild Prunus yedoensis var. nudiflora.</title>
        <authorList>
            <person name="Baek S."/>
            <person name="Kim J.-H."/>
            <person name="Choi K."/>
            <person name="Kim G.-B."/>
            <person name="Cho A."/>
            <person name="Jang H."/>
            <person name="Shin C.-H."/>
            <person name="Yu H.-J."/>
            <person name="Mun J.-H."/>
        </authorList>
    </citation>
    <scope>NUCLEOTIDE SEQUENCE [LARGE SCALE GENOMIC DNA]</scope>
    <source>
        <strain evidence="3">cv. Jeju island</strain>
        <tissue evidence="2">Leaf</tissue>
    </source>
</reference>
<evidence type="ECO:0000313" key="2">
    <source>
        <dbReference type="EMBL" id="PQQ15843.1"/>
    </source>
</evidence>
<comment type="caution">
    <text evidence="2">The sequence shown here is derived from an EMBL/GenBank/DDBJ whole genome shotgun (WGS) entry which is preliminary data.</text>
</comment>
<proteinExistence type="predicted"/>
<organism evidence="2 3">
    <name type="scientific">Prunus yedoensis var. nudiflora</name>
    <dbReference type="NCBI Taxonomy" id="2094558"/>
    <lineage>
        <taxon>Eukaryota</taxon>
        <taxon>Viridiplantae</taxon>
        <taxon>Streptophyta</taxon>
        <taxon>Embryophyta</taxon>
        <taxon>Tracheophyta</taxon>
        <taxon>Spermatophyta</taxon>
        <taxon>Magnoliopsida</taxon>
        <taxon>eudicotyledons</taxon>
        <taxon>Gunneridae</taxon>
        <taxon>Pentapetalae</taxon>
        <taxon>rosids</taxon>
        <taxon>fabids</taxon>
        <taxon>Rosales</taxon>
        <taxon>Rosaceae</taxon>
        <taxon>Amygdaloideae</taxon>
        <taxon>Amygdaleae</taxon>
        <taxon>Prunus</taxon>
    </lineage>
</organism>
<sequence length="200" mass="22517">MGDSLGLNDFSNGVNLFGPLLADKPPNIGVVIRMLTSAWVAFGEVQIVDVKDLIFSIKVQHKEAARRIVDEGPWIIFGFAFNVQYWPLHLAIEELDPKLIYFWLCFNYGRLGHRVEQCHFEGPVDDGDGLNPYGHWLKARFSHDLDVHTPTQTMSMIRRRTVATKRTVGAPPATEGLVGFTTFDSHAPLARGRSLDREDL</sequence>
<dbReference type="InterPro" id="IPR025558">
    <property type="entry name" value="DUF4283"/>
</dbReference>
<dbReference type="STRING" id="2094558.A0A314ZBK8"/>
<dbReference type="OrthoDB" id="1304801at2759"/>
<name>A0A314ZBK8_PRUYE</name>
<keyword evidence="3" id="KW-1185">Reference proteome</keyword>
<dbReference type="AlphaFoldDB" id="A0A314ZBK8"/>